<evidence type="ECO:0000256" key="9">
    <source>
        <dbReference type="RuleBase" id="RU361189"/>
    </source>
</evidence>
<gene>
    <name evidence="10" type="ORF">ATANTOWER_010014</name>
</gene>
<reference evidence="10 11" key="1">
    <citation type="submission" date="2021-07" db="EMBL/GenBank/DDBJ databases">
        <authorList>
            <person name="Palmer J.M."/>
        </authorList>
    </citation>
    <scope>NUCLEOTIDE SEQUENCE [LARGE SCALE GENOMIC DNA]</scope>
    <source>
        <strain evidence="10 11">AT_MEX2019</strain>
        <tissue evidence="10">Muscle</tissue>
    </source>
</reference>
<dbReference type="Pfam" id="PF01496">
    <property type="entry name" value="V_ATPase_I"/>
    <property type="match status" value="2"/>
</dbReference>
<keyword evidence="3 9" id="KW-0813">Transport</keyword>
<feature type="transmembrane region" description="Helical" evidence="9">
    <location>
        <begin position="514"/>
        <end position="534"/>
    </location>
</feature>
<evidence type="ECO:0000256" key="1">
    <source>
        <dbReference type="ARBA" id="ARBA00004141"/>
    </source>
</evidence>
<comment type="function">
    <text evidence="9">Essential component of the vacuolar proton pump (V-ATPase), a multimeric enzyme that catalyzes the translocation of protons across the membranes. Required for assembly and activity of the V-ATPase.</text>
</comment>
<feature type="transmembrane region" description="Helical" evidence="9">
    <location>
        <begin position="303"/>
        <end position="327"/>
    </location>
</feature>
<evidence type="ECO:0000313" key="11">
    <source>
        <dbReference type="Proteomes" id="UP001345963"/>
    </source>
</evidence>
<dbReference type="PANTHER" id="PTHR11629:SF91">
    <property type="entry name" value="V-TYPE PROTON ATPASE SUBUNIT A"/>
    <property type="match status" value="1"/>
</dbReference>
<dbReference type="EMBL" id="JAHUTI010021915">
    <property type="protein sequence ID" value="MED6239711.1"/>
    <property type="molecule type" value="Genomic_DNA"/>
</dbReference>
<keyword evidence="6 9" id="KW-1133">Transmembrane helix</keyword>
<feature type="non-terminal residue" evidence="10">
    <location>
        <position position="1"/>
    </location>
</feature>
<dbReference type="InterPro" id="IPR002490">
    <property type="entry name" value="V-ATPase_116kDa_su"/>
</dbReference>
<dbReference type="Proteomes" id="UP001345963">
    <property type="component" value="Unassembled WGS sequence"/>
</dbReference>
<dbReference type="PANTHER" id="PTHR11629">
    <property type="entry name" value="VACUOLAR PROTON ATPASES"/>
    <property type="match status" value="1"/>
</dbReference>
<evidence type="ECO:0000256" key="5">
    <source>
        <dbReference type="ARBA" id="ARBA00022781"/>
    </source>
</evidence>
<comment type="caution">
    <text evidence="10">The sequence shown here is derived from an EMBL/GenBank/DDBJ whole genome shotgun (WGS) entry which is preliminary data.</text>
</comment>
<keyword evidence="8 9" id="KW-0472">Membrane</keyword>
<comment type="similarity">
    <text evidence="2 9">Belongs to the V-ATPase 116 kDa subunit family.</text>
</comment>
<sequence length="708" mass="80965">ATFEKLENELKEINTNQEALKKNFLELTELKHILHRTQQFFNEMEDPSLLEESSILLDPNEPNRVAPLRLGFVAGVIGRERIPTFERMLWRVCRGNVFLRQAEIEDPLEDPTSGDQVHKSVFIIFFQGDQLKNRVKKICEGFRATLYPCPETSQERKEMLAGVNARIDDLQMVLNQTEDHRQRVLQAAAKTLRVWFIKVRKMKAIYHTLNLCNIDVTQKCLIAEVWCPVNDMDSIQFALRRGTEKSGSTVPSILNRMQTNQTPPTYNKTNKFTSGFQNIVESYGIGSYREINPAPYTIITFPFLFAVMFGDLGHGTLMTCAALYLVLRESRLMAQKNDNEIFNMVFAGRYIILLMGIFSMYTGIIYNDCFSKSLNIFGSGWSVRPMFKEGNWTIDTLEGNRALQLDPAVEGVFGGPYPIGIDPIWSISINKLTFLNSFKMKMSVILGVTHMVFGVSLSLFNHLYFNKPLNIYFGFIPEIVFMSSLFGYLVILIFYNYNDPSSKPLYRGQMGLQIFLVLIALACVPCMLIVKTLVLRRQYLWQKHLGTQNFGGIRVGNGPTEDEADIIQHDQLAQQSEEEPEFNFADVAVHQAIHTIEYCLGCISNTASYLRLWALSLAHAQLSEVLWSMVMRIGLSSRNFGGFILLAFVFYFFAVLTVAILLIMEGLSAFLHALRLHWVEFQNKFYAGQGFKFLPFTFESILDGRFEE</sequence>
<feature type="transmembrane region" description="Helical" evidence="9">
    <location>
        <begin position="472"/>
        <end position="494"/>
    </location>
</feature>
<evidence type="ECO:0000256" key="7">
    <source>
        <dbReference type="ARBA" id="ARBA00023065"/>
    </source>
</evidence>
<name>A0ABU7ANA4_9TELE</name>
<proteinExistence type="inferred from homology"/>
<evidence type="ECO:0000256" key="6">
    <source>
        <dbReference type="ARBA" id="ARBA00022989"/>
    </source>
</evidence>
<evidence type="ECO:0000256" key="4">
    <source>
        <dbReference type="ARBA" id="ARBA00022692"/>
    </source>
</evidence>
<evidence type="ECO:0000256" key="3">
    <source>
        <dbReference type="ARBA" id="ARBA00022448"/>
    </source>
</evidence>
<protein>
    <recommendedName>
        <fullName evidence="9">V-type proton ATPase subunit a</fullName>
    </recommendedName>
</protein>
<dbReference type="PIRSF" id="PIRSF001293">
    <property type="entry name" value="ATP6V0A1"/>
    <property type="match status" value="1"/>
</dbReference>
<feature type="transmembrane region" description="Helical" evidence="9">
    <location>
        <begin position="640"/>
        <end position="664"/>
    </location>
</feature>
<comment type="subcellular location">
    <subcellularLocation>
        <location evidence="1">Membrane</location>
        <topology evidence="1">Multi-pass membrane protein</topology>
    </subcellularLocation>
</comment>
<evidence type="ECO:0000256" key="8">
    <source>
        <dbReference type="ARBA" id="ARBA00023136"/>
    </source>
</evidence>
<keyword evidence="4 9" id="KW-0812">Transmembrane</keyword>
<feature type="transmembrane region" description="Helical" evidence="9">
    <location>
        <begin position="347"/>
        <end position="366"/>
    </location>
</feature>
<organism evidence="10 11">
    <name type="scientific">Ataeniobius toweri</name>
    <dbReference type="NCBI Taxonomy" id="208326"/>
    <lineage>
        <taxon>Eukaryota</taxon>
        <taxon>Metazoa</taxon>
        <taxon>Chordata</taxon>
        <taxon>Craniata</taxon>
        <taxon>Vertebrata</taxon>
        <taxon>Euteleostomi</taxon>
        <taxon>Actinopterygii</taxon>
        <taxon>Neopterygii</taxon>
        <taxon>Teleostei</taxon>
        <taxon>Neoteleostei</taxon>
        <taxon>Acanthomorphata</taxon>
        <taxon>Ovalentaria</taxon>
        <taxon>Atherinomorphae</taxon>
        <taxon>Cyprinodontiformes</taxon>
        <taxon>Goodeidae</taxon>
        <taxon>Ataeniobius</taxon>
    </lineage>
</organism>
<evidence type="ECO:0000313" key="10">
    <source>
        <dbReference type="EMBL" id="MED6239711.1"/>
    </source>
</evidence>
<keyword evidence="7 9" id="KW-0406">Ion transport</keyword>
<feature type="transmembrane region" description="Helical" evidence="9">
    <location>
        <begin position="442"/>
        <end position="460"/>
    </location>
</feature>
<keyword evidence="11" id="KW-1185">Reference proteome</keyword>
<keyword evidence="5 9" id="KW-0375">Hydrogen ion transport</keyword>
<accession>A0ABU7ANA4</accession>
<evidence type="ECO:0000256" key="2">
    <source>
        <dbReference type="ARBA" id="ARBA00009904"/>
    </source>
</evidence>
<dbReference type="InterPro" id="IPR026028">
    <property type="entry name" value="V-type_ATPase_116kDa_su_euka"/>
</dbReference>